<reference evidence="3" key="1">
    <citation type="submission" date="2016-06" db="UniProtKB">
        <authorList>
            <consortium name="WormBaseParasite"/>
        </authorList>
    </citation>
    <scope>IDENTIFICATION</scope>
</reference>
<proteinExistence type="predicted"/>
<evidence type="ECO:0000313" key="1">
    <source>
        <dbReference type="EMBL" id="VDK28413.1"/>
    </source>
</evidence>
<accession>A0A183CVX8</accession>
<evidence type="ECO:0000313" key="3">
    <source>
        <dbReference type="WBParaSite" id="GPUH_0000061901-mRNA-1"/>
    </source>
</evidence>
<protein>
    <submittedName>
        <fullName evidence="1 3">Uncharacterized protein</fullName>
    </submittedName>
</protein>
<dbReference type="EMBL" id="UYRT01000590">
    <property type="protein sequence ID" value="VDK28413.1"/>
    <property type="molecule type" value="Genomic_DNA"/>
</dbReference>
<dbReference type="Proteomes" id="UP000271098">
    <property type="component" value="Unassembled WGS sequence"/>
</dbReference>
<dbReference type="AlphaFoldDB" id="A0A183CVX8"/>
<reference evidence="1 2" key="2">
    <citation type="submission" date="2018-11" db="EMBL/GenBank/DDBJ databases">
        <authorList>
            <consortium name="Pathogen Informatics"/>
        </authorList>
    </citation>
    <scope>NUCLEOTIDE SEQUENCE [LARGE SCALE GENOMIC DNA]</scope>
</reference>
<dbReference type="WBParaSite" id="GPUH_0000061901-mRNA-1">
    <property type="protein sequence ID" value="GPUH_0000061901-mRNA-1"/>
    <property type="gene ID" value="GPUH_0000061901"/>
</dbReference>
<name>A0A183CVX8_9BILA</name>
<organism evidence="3">
    <name type="scientific">Gongylonema pulchrum</name>
    <dbReference type="NCBI Taxonomy" id="637853"/>
    <lineage>
        <taxon>Eukaryota</taxon>
        <taxon>Metazoa</taxon>
        <taxon>Ecdysozoa</taxon>
        <taxon>Nematoda</taxon>
        <taxon>Chromadorea</taxon>
        <taxon>Rhabditida</taxon>
        <taxon>Spirurina</taxon>
        <taxon>Spiruromorpha</taxon>
        <taxon>Spiruroidea</taxon>
        <taxon>Gongylonematidae</taxon>
        <taxon>Gongylonema</taxon>
    </lineage>
</organism>
<keyword evidence="2" id="KW-1185">Reference proteome</keyword>
<evidence type="ECO:0000313" key="2">
    <source>
        <dbReference type="Proteomes" id="UP000271098"/>
    </source>
</evidence>
<sequence>MEEQLRQCPPILFMLPSLCSPLQPFDNRTHCNPFVYFRLIFYEYTFWSQTRVYEEKTLLNEAIIETINATYAFDILHHDPEGKILARYRVNFRFRFRIKN</sequence>
<gene>
    <name evidence="1" type="ORF">GPUH_LOCUS619</name>
</gene>